<dbReference type="PANTHER" id="PTHR42742:SF3">
    <property type="entry name" value="FRUCTOKINASE"/>
    <property type="match status" value="1"/>
</dbReference>
<dbReference type="InterPro" id="IPR014710">
    <property type="entry name" value="RmlC-like_jellyroll"/>
</dbReference>
<dbReference type="InterPro" id="IPR011051">
    <property type="entry name" value="RmlC_Cupin_sf"/>
</dbReference>
<evidence type="ECO:0000256" key="1">
    <source>
        <dbReference type="ARBA" id="ARBA00022723"/>
    </source>
</evidence>
<evidence type="ECO:0000256" key="2">
    <source>
        <dbReference type="ARBA" id="ARBA00022833"/>
    </source>
</evidence>
<organism evidence="3 4">
    <name type="scientific">Schumannella luteola</name>
    <dbReference type="NCBI Taxonomy" id="472059"/>
    <lineage>
        <taxon>Bacteria</taxon>
        <taxon>Bacillati</taxon>
        <taxon>Actinomycetota</taxon>
        <taxon>Actinomycetes</taxon>
        <taxon>Micrococcales</taxon>
        <taxon>Microbacteriaceae</taxon>
        <taxon>Schumannella</taxon>
    </lineage>
</organism>
<name>A0A852YF02_9MICO</name>
<dbReference type="PANTHER" id="PTHR42742">
    <property type="entry name" value="TRANSCRIPTIONAL REPRESSOR MPRA"/>
    <property type="match status" value="1"/>
</dbReference>
<sequence length="347" mass="36627">MTLPHSADPIRLPANQPRARFYRGGDRIAAFRGAASAERYTPEDWIGSVTPVRGAAPVGQTRLYDGTLLADAITADPLGWLGAEHVRRWGADPKLLVKLLDAGQRLPVHAHPSGAFAAAHLGAAHGKAEAWYILSPGVVYLGLREAVEPARLRELVDAQRTEELLALLNAIEVQPHDTVYVPPGTLHAIGEGVLLAEVQEPEDLSILLEWSGFELDGVADGHLDLGFDLALAVVRTEADGPEQLARLVRRDHAAASSLAPAADEYFRLHRLGDGDELDAGFAIVIAAEGELRLVPSPSDDDVVAAATGGAADPVPLPAGSTTLVPAAFGRARLSGSGRVLVARPPRA</sequence>
<dbReference type="SUPFAM" id="SSF51182">
    <property type="entry name" value="RmlC-like cupins"/>
    <property type="match status" value="1"/>
</dbReference>
<dbReference type="InterPro" id="IPR051804">
    <property type="entry name" value="Carb_Metab_Reg_Kinase/Isom"/>
</dbReference>
<protein>
    <submittedName>
        <fullName evidence="3">Mannose-6-phosphate isomerase</fullName>
        <ecNumber evidence="3">5.3.1.8</ecNumber>
    </submittedName>
</protein>
<keyword evidence="4" id="KW-1185">Reference proteome</keyword>
<accession>A0A852YF02</accession>
<dbReference type="EC" id="5.3.1.8" evidence="3"/>
<dbReference type="GO" id="GO:0004476">
    <property type="term" value="F:mannose-6-phosphate isomerase activity"/>
    <property type="evidence" value="ECO:0007669"/>
    <property type="project" value="UniProtKB-EC"/>
</dbReference>
<dbReference type="GO" id="GO:0046872">
    <property type="term" value="F:metal ion binding"/>
    <property type="evidence" value="ECO:0007669"/>
    <property type="project" value="UniProtKB-KW"/>
</dbReference>
<evidence type="ECO:0000313" key="3">
    <source>
        <dbReference type="EMBL" id="NYH00343.1"/>
    </source>
</evidence>
<keyword evidence="2" id="KW-0862">Zinc</keyword>
<gene>
    <name evidence="3" type="ORF">BJ979_002968</name>
</gene>
<dbReference type="AlphaFoldDB" id="A0A852YF02"/>
<dbReference type="CDD" id="cd07010">
    <property type="entry name" value="cupin_PMI_type_I_N_bac"/>
    <property type="match status" value="1"/>
</dbReference>
<dbReference type="Proteomes" id="UP000553888">
    <property type="component" value="Unassembled WGS sequence"/>
</dbReference>
<reference evidence="3 4" key="1">
    <citation type="submission" date="2020-07" db="EMBL/GenBank/DDBJ databases">
        <title>Sequencing the genomes of 1000 actinobacteria strains.</title>
        <authorList>
            <person name="Klenk H.-P."/>
        </authorList>
    </citation>
    <scope>NUCLEOTIDE SEQUENCE [LARGE SCALE GENOMIC DNA]</scope>
    <source>
        <strain evidence="3 4">DSM 23141</strain>
    </source>
</reference>
<comment type="caution">
    <text evidence="3">The sequence shown here is derived from an EMBL/GenBank/DDBJ whole genome shotgun (WGS) entry which is preliminary data.</text>
</comment>
<dbReference type="RefSeq" id="WP_179569109.1">
    <property type="nucleotide sequence ID" value="NZ_JACBZY010000001.1"/>
</dbReference>
<proteinExistence type="predicted"/>
<keyword evidence="3" id="KW-0413">Isomerase</keyword>
<dbReference type="EMBL" id="JACBZY010000001">
    <property type="protein sequence ID" value="NYH00343.1"/>
    <property type="molecule type" value="Genomic_DNA"/>
</dbReference>
<evidence type="ECO:0000313" key="4">
    <source>
        <dbReference type="Proteomes" id="UP000553888"/>
    </source>
</evidence>
<keyword evidence="1" id="KW-0479">Metal-binding</keyword>
<dbReference type="Gene3D" id="2.60.120.10">
    <property type="entry name" value="Jelly Rolls"/>
    <property type="match status" value="1"/>
</dbReference>